<feature type="transmembrane region" description="Helical" evidence="6">
    <location>
        <begin position="12"/>
        <end position="32"/>
    </location>
</feature>
<evidence type="ECO:0000256" key="4">
    <source>
        <dbReference type="ARBA" id="ARBA00022989"/>
    </source>
</evidence>
<keyword evidence="3 6" id="KW-0812">Transmembrane</keyword>
<comment type="subcellular location">
    <subcellularLocation>
        <location evidence="1">Cell membrane</location>
        <topology evidence="1">Multi-pass membrane protein</topology>
    </subcellularLocation>
</comment>
<evidence type="ECO:0000256" key="2">
    <source>
        <dbReference type="ARBA" id="ARBA00022475"/>
    </source>
</evidence>
<protein>
    <submittedName>
        <fullName evidence="8">PLD nuclease N-terminal domain-containing protein</fullName>
    </submittedName>
</protein>
<dbReference type="Pfam" id="PF13396">
    <property type="entry name" value="PLDc_N"/>
    <property type="match status" value="1"/>
</dbReference>
<evidence type="ECO:0000313" key="9">
    <source>
        <dbReference type="Proteomes" id="UP001597451"/>
    </source>
</evidence>
<sequence length="67" mass="7601">MINLIENINWAIIAPFLVIQAILIVIALIDLVKAENTFGPKGMWVFIVIFLNIIGPIAYFLFGRRDN</sequence>
<evidence type="ECO:0000259" key="7">
    <source>
        <dbReference type="Pfam" id="PF13396"/>
    </source>
</evidence>
<evidence type="ECO:0000256" key="1">
    <source>
        <dbReference type="ARBA" id="ARBA00004651"/>
    </source>
</evidence>
<organism evidence="8 9">
    <name type="scientific">Oceanobacillus kapialis</name>
    <dbReference type="NCBI Taxonomy" id="481353"/>
    <lineage>
        <taxon>Bacteria</taxon>
        <taxon>Bacillati</taxon>
        <taxon>Bacillota</taxon>
        <taxon>Bacilli</taxon>
        <taxon>Bacillales</taxon>
        <taxon>Bacillaceae</taxon>
        <taxon>Oceanobacillus</taxon>
    </lineage>
</organism>
<name>A0ABW5Q0J7_9BACI</name>
<proteinExistence type="predicted"/>
<comment type="caution">
    <text evidence="8">The sequence shown here is derived from an EMBL/GenBank/DDBJ whole genome shotgun (WGS) entry which is preliminary data.</text>
</comment>
<keyword evidence="9" id="KW-1185">Reference proteome</keyword>
<feature type="transmembrane region" description="Helical" evidence="6">
    <location>
        <begin position="44"/>
        <end position="62"/>
    </location>
</feature>
<evidence type="ECO:0000256" key="6">
    <source>
        <dbReference type="SAM" id="Phobius"/>
    </source>
</evidence>
<evidence type="ECO:0000256" key="3">
    <source>
        <dbReference type="ARBA" id="ARBA00022692"/>
    </source>
</evidence>
<accession>A0ABW5Q0J7</accession>
<dbReference type="EMBL" id="JBHUMX010000020">
    <property type="protein sequence ID" value="MFD2628832.1"/>
    <property type="molecule type" value="Genomic_DNA"/>
</dbReference>
<gene>
    <name evidence="8" type="ORF">ACFSUN_08530</name>
</gene>
<keyword evidence="5 6" id="KW-0472">Membrane</keyword>
<reference evidence="9" key="1">
    <citation type="journal article" date="2019" name="Int. J. Syst. Evol. Microbiol.">
        <title>The Global Catalogue of Microorganisms (GCM) 10K type strain sequencing project: providing services to taxonomists for standard genome sequencing and annotation.</title>
        <authorList>
            <consortium name="The Broad Institute Genomics Platform"/>
            <consortium name="The Broad Institute Genome Sequencing Center for Infectious Disease"/>
            <person name="Wu L."/>
            <person name="Ma J."/>
        </authorList>
    </citation>
    <scope>NUCLEOTIDE SEQUENCE [LARGE SCALE GENOMIC DNA]</scope>
    <source>
        <strain evidence="9">TISTR 1858</strain>
    </source>
</reference>
<dbReference type="InterPro" id="IPR027379">
    <property type="entry name" value="CLS_N"/>
</dbReference>
<dbReference type="RefSeq" id="WP_379561582.1">
    <property type="nucleotide sequence ID" value="NZ_CP085256.1"/>
</dbReference>
<feature type="domain" description="Cardiolipin synthase N-terminal" evidence="7">
    <location>
        <begin position="22"/>
        <end position="64"/>
    </location>
</feature>
<keyword evidence="2" id="KW-1003">Cell membrane</keyword>
<dbReference type="Proteomes" id="UP001597451">
    <property type="component" value="Unassembled WGS sequence"/>
</dbReference>
<evidence type="ECO:0000313" key="8">
    <source>
        <dbReference type="EMBL" id="MFD2628832.1"/>
    </source>
</evidence>
<evidence type="ECO:0000256" key="5">
    <source>
        <dbReference type="ARBA" id="ARBA00023136"/>
    </source>
</evidence>
<keyword evidence="4 6" id="KW-1133">Transmembrane helix</keyword>